<dbReference type="InterPro" id="IPR029069">
    <property type="entry name" value="HotDog_dom_sf"/>
</dbReference>
<dbReference type="Gene3D" id="3.10.129.10">
    <property type="entry name" value="Hotdog Thioesterase"/>
    <property type="match status" value="1"/>
</dbReference>
<dbReference type="PANTHER" id="PTHR36934">
    <property type="entry name" value="BLR0278 PROTEIN"/>
    <property type="match status" value="1"/>
</dbReference>
<dbReference type="InterPro" id="IPR054485">
    <property type="entry name" value="FlK-like_dom"/>
</dbReference>
<gene>
    <name evidence="2" type="ORF">PZN02_002233</name>
</gene>
<evidence type="ECO:0000313" key="2">
    <source>
        <dbReference type="EMBL" id="WEX85986.1"/>
    </source>
</evidence>
<proteinExistence type="predicted"/>
<dbReference type="PIRSF" id="PIRSF014972">
    <property type="entry name" value="FlK"/>
    <property type="match status" value="1"/>
</dbReference>
<keyword evidence="3" id="KW-1185">Reference proteome</keyword>
<dbReference type="Proteomes" id="UP001229355">
    <property type="component" value="Chromosome 1"/>
</dbReference>
<evidence type="ECO:0000313" key="3">
    <source>
        <dbReference type="Proteomes" id="UP001229355"/>
    </source>
</evidence>
<dbReference type="EMBL" id="CP120373">
    <property type="protein sequence ID" value="WEX85986.1"/>
    <property type="molecule type" value="Genomic_DNA"/>
</dbReference>
<name>A0ABY8D547_9HYPH</name>
<organism evidence="2 3">
    <name type="scientific">Sinorhizobium garamanticum</name>
    <dbReference type="NCBI Taxonomy" id="680247"/>
    <lineage>
        <taxon>Bacteria</taxon>
        <taxon>Pseudomonadati</taxon>
        <taxon>Pseudomonadota</taxon>
        <taxon>Alphaproteobacteria</taxon>
        <taxon>Hyphomicrobiales</taxon>
        <taxon>Rhizobiaceae</taxon>
        <taxon>Sinorhizobium/Ensifer group</taxon>
        <taxon>Sinorhizobium</taxon>
    </lineage>
</organism>
<sequence length="146" mass="16234">MSDTRELPILAAGLRHSERLAVTPFHTVPEVDDAWPGFRDMPPVFATAMMIGFIEQTCIEALRPYLTDEQRTVGTHVDVSHVTPTPVGMSVTAEIELIAVEERSLLFKVSCCDETGLIGEGTHRRAIIDLNRFTRRLADKPSRSDS</sequence>
<dbReference type="Pfam" id="PF22636">
    <property type="entry name" value="FlK"/>
    <property type="match status" value="1"/>
</dbReference>
<accession>A0ABY8D547</accession>
<feature type="domain" description="Fluoroacetyl-CoA-specific thioesterase-like" evidence="1">
    <location>
        <begin position="39"/>
        <end position="129"/>
    </location>
</feature>
<dbReference type="RefSeq" id="WP_280658068.1">
    <property type="nucleotide sequence ID" value="NZ_CP120373.1"/>
</dbReference>
<dbReference type="PANTHER" id="PTHR36934:SF1">
    <property type="entry name" value="THIOESTERASE DOMAIN-CONTAINING PROTEIN"/>
    <property type="match status" value="1"/>
</dbReference>
<dbReference type="InterPro" id="IPR025540">
    <property type="entry name" value="FlK"/>
</dbReference>
<evidence type="ECO:0000259" key="1">
    <source>
        <dbReference type="Pfam" id="PF22636"/>
    </source>
</evidence>
<dbReference type="SUPFAM" id="SSF54637">
    <property type="entry name" value="Thioesterase/thiol ester dehydrase-isomerase"/>
    <property type="match status" value="1"/>
</dbReference>
<protein>
    <submittedName>
        <fullName evidence="2">Thioesterase family protein</fullName>
    </submittedName>
</protein>
<reference evidence="2 3" key="1">
    <citation type="submission" date="2023-03" db="EMBL/GenBank/DDBJ databases">
        <authorList>
            <person name="Kaur S."/>
            <person name="Espinosa-Saiz D."/>
            <person name="Velazquez E."/>
            <person name="Menendez E."/>
            <person name="diCenzo G.C."/>
        </authorList>
    </citation>
    <scope>NUCLEOTIDE SEQUENCE [LARGE SCALE GENOMIC DNA]</scope>
    <source>
        <strain evidence="2 3">LMG 24692</strain>
    </source>
</reference>